<dbReference type="Gene3D" id="3.90.1340.10">
    <property type="entry name" value="Phage tail collar domain"/>
    <property type="match status" value="1"/>
</dbReference>
<dbReference type="EMBL" id="CAJNOL010001156">
    <property type="protein sequence ID" value="CAF1300402.1"/>
    <property type="molecule type" value="Genomic_DNA"/>
</dbReference>
<dbReference type="SUPFAM" id="SSF88874">
    <property type="entry name" value="Receptor-binding domain of short tail fibre protein gp12"/>
    <property type="match status" value="1"/>
</dbReference>
<evidence type="ECO:0000259" key="2">
    <source>
        <dbReference type="Pfam" id="PF07484"/>
    </source>
</evidence>
<protein>
    <recommendedName>
        <fullName evidence="2">Phage tail collar domain-containing protein</fullName>
    </recommendedName>
</protein>
<evidence type="ECO:0000313" key="3">
    <source>
        <dbReference type="EMBL" id="CAF1099347.1"/>
    </source>
</evidence>
<feature type="chain" id="PRO_5035685703" description="Phage tail collar domain-containing protein" evidence="1">
    <location>
        <begin position="18"/>
        <end position="669"/>
    </location>
</feature>
<keyword evidence="6" id="KW-1185">Reference proteome</keyword>
<dbReference type="AlphaFoldDB" id="A0A814NW00"/>
<feature type="domain" description="Phage tail collar" evidence="2">
    <location>
        <begin position="469"/>
        <end position="526"/>
    </location>
</feature>
<dbReference type="Proteomes" id="UP000663870">
    <property type="component" value="Unassembled WGS sequence"/>
</dbReference>
<evidence type="ECO:0000313" key="4">
    <source>
        <dbReference type="EMBL" id="CAF1300402.1"/>
    </source>
</evidence>
<gene>
    <name evidence="4" type="ORF">JXQ802_LOCUS29471</name>
    <name evidence="3" type="ORF">PYM288_LOCUS19587</name>
</gene>
<feature type="signal peptide" evidence="1">
    <location>
        <begin position="1"/>
        <end position="17"/>
    </location>
</feature>
<dbReference type="InterPro" id="IPR011083">
    <property type="entry name" value="Phage_tail_collar_dom"/>
</dbReference>
<evidence type="ECO:0000256" key="1">
    <source>
        <dbReference type="SAM" id="SignalP"/>
    </source>
</evidence>
<accession>A0A814NW00</accession>
<evidence type="ECO:0000313" key="6">
    <source>
        <dbReference type="Proteomes" id="UP000663870"/>
    </source>
</evidence>
<name>A0A814NW00_9BILA</name>
<sequence length="669" mass="73577">MIQLFFTTIFFITVVLSDDKLPLLKRDNPSLGTAVVNTQILTILNYDGAQIYIYSSLSNENENAAKPQKWIFYYVPIMIPAADKNDTTWIWTVKNELRMTLTLGNNDVNELARKAIIKKYDSTIAQYAKSWDVAPLMIDSLMAFIVNIGSSPVEGIHPFRTVHPNSLSITFRFACSNEEKAKMIMHKILDGDYEIEIAFYFAGFKQVSTNFVTITGDQLKDVLSKTTADGGNTNASYIHRNQASKFISNYVANVKMMIYTENANVNTSELITNLQNQFISLSQQAMSNSAQTILDAKLFDHVWSSTDLNPDRLTNEINKIFTYNKTETERHNFSDTYFDYNRNQVASSTTSGGGGISIPLLGIGVTGSGSVGSSSGSSLSALTNDVFSSTEIQNLLSQEAIEMQWTGEKFIPKSFKVYKLTDLTDRLQVAIIAKQLTADKVNGAIIRIVNTMSHIVETPIIPPPTILTGEIRLYAGEQPPELPWMICDGTSISRIVYQRLFGIIGTRYGTGDDVTTFNLPDFRGRQPIGVDTLQIRVNHATQLGLSGGKTTHTLTVEQLPAHKHGRGTLSLGTNGVHTHNHTDPGHNHGGITGSGPLGGSGRGMTTGGGADDQMTHTHTIPTDTAHIIIHNAGAHTHDLNGEMDSVGYNQEFSLINPYQVVQYIIYAGD</sequence>
<organism evidence="3 5">
    <name type="scientific">Rotaria sordida</name>
    <dbReference type="NCBI Taxonomy" id="392033"/>
    <lineage>
        <taxon>Eukaryota</taxon>
        <taxon>Metazoa</taxon>
        <taxon>Spiralia</taxon>
        <taxon>Gnathifera</taxon>
        <taxon>Rotifera</taxon>
        <taxon>Eurotatoria</taxon>
        <taxon>Bdelloidea</taxon>
        <taxon>Philodinida</taxon>
        <taxon>Philodinidae</taxon>
        <taxon>Rotaria</taxon>
    </lineage>
</organism>
<dbReference type="Proteomes" id="UP000663854">
    <property type="component" value="Unassembled WGS sequence"/>
</dbReference>
<keyword evidence="1" id="KW-0732">Signal</keyword>
<comment type="caution">
    <text evidence="3">The sequence shown here is derived from an EMBL/GenBank/DDBJ whole genome shotgun (WGS) entry which is preliminary data.</text>
</comment>
<reference evidence="3" key="1">
    <citation type="submission" date="2021-02" db="EMBL/GenBank/DDBJ databases">
        <authorList>
            <person name="Nowell W R."/>
        </authorList>
    </citation>
    <scope>NUCLEOTIDE SEQUENCE</scope>
</reference>
<evidence type="ECO:0000313" key="5">
    <source>
        <dbReference type="Proteomes" id="UP000663854"/>
    </source>
</evidence>
<dbReference type="InterPro" id="IPR037053">
    <property type="entry name" value="Phage_tail_collar_dom_sf"/>
</dbReference>
<proteinExistence type="predicted"/>
<dbReference type="Pfam" id="PF07484">
    <property type="entry name" value="Collar"/>
    <property type="match status" value="1"/>
</dbReference>
<dbReference type="EMBL" id="CAJNOH010000665">
    <property type="protein sequence ID" value="CAF1099347.1"/>
    <property type="molecule type" value="Genomic_DNA"/>
</dbReference>